<dbReference type="SUPFAM" id="SSF47384">
    <property type="entry name" value="Homodimeric domain of signal transducing histidine kinase"/>
    <property type="match status" value="1"/>
</dbReference>
<keyword evidence="5" id="KW-0902">Two-component regulatory system</keyword>
<name>A0ABT3LBW1_9CYAN</name>
<evidence type="ECO:0000256" key="5">
    <source>
        <dbReference type="ARBA" id="ARBA00023012"/>
    </source>
</evidence>
<sequence>MNDDIAALKAELQQTKLAYLRAAQMSQFKAGFLARTSHELRSPLNSLIGLHQLILSDLCEDPEEEREFIQQGYQAALKLLKLIDQIVDISKTEYGAISLALEPHPISEIFAEIERLTHLQAANRSYPLTVKLPDPDFALQVDFRRVVQVVMSLVDTAIAHMGEGSLELVAQQDVSSHQGKIILTIYSPRTLWTEAVDLLQQSPETTPDAVTNFLQRAIPSPGMNLLLSVGLLETMNGHLEVVATPNPEDSNPYTQVCCILPIMFS</sequence>
<accession>A0ABT3LBW1</accession>
<dbReference type="RefSeq" id="WP_265266931.1">
    <property type="nucleotide sequence ID" value="NZ_JAIHOM010000224.1"/>
</dbReference>
<keyword evidence="8" id="KW-1185">Reference proteome</keyword>
<dbReference type="PROSITE" id="PS50109">
    <property type="entry name" value="HIS_KIN"/>
    <property type="match status" value="1"/>
</dbReference>
<dbReference type="EMBL" id="JAIHOM010000224">
    <property type="protein sequence ID" value="MCW6038985.1"/>
    <property type="molecule type" value="Genomic_DNA"/>
</dbReference>
<dbReference type="InterPro" id="IPR050736">
    <property type="entry name" value="Sensor_HK_Regulatory"/>
</dbReference>
<dbReference type="SMART" id="SM00388">
    <property type="entry name" value="HisKA"/>
    <property type="match status" value="1"/>
</dbReference>
<evidence type="ECO:0000313" key="7">
    <source>
        <dbReference type="EMBL" id="MCW6038985.1"/>
    </source>
</evidence>
<evidence type="ECO:0000256" key="1">
    <source>
        <dbReference type="ARBA" id="ARBA00000085"/>
    </source>
</evidence>
<dbReference type="Gene3D" id="1.10.287.130">
    <property type="match status" value="1"/>
</dbReference>
<evidence type="ECO:0000256" key="2">
    <source>
        <dbReference type="ARBA" id="ARBA00012438"/>
    </source>
</evidence>
<keyword evidence="3" id="KW-0808">Transferase</keyword>
<dbReference type="PANTHER" id="PTHR43711">
    <property type="entry name" value="TWO-COMPONENT HISTIDINE KINASE"/>
    <property type="match status" value="1"/>
</dbReference>
<reference evidence="7 8" key="1">
    <citation type="submission" date="2021-08" db="EMBL/GenBank/DDBJ databases">
        <title>Draft genome sequence of Spirulina subsalsa with high tolerance to salinity and hype-accumulation of phycocyanin.</title>
        <authorList>
            <person name="Pei H."/>
            <person name="Jiang L."/>
        </authorList>
    </citation>
    <scope>NUCLEOTIDE SEQUENCE [LARGE SCALE GENOMIC DNA]</scope>
    <source>
        <strain evidence="7 8">FACHB-351</strain>
    </source>
</reference>
<comment type="caution">
    <text evidence="7">The sequence shown here is derived from an EMBL/GenBank/DDBJ whole genome shotgun (WGS) entry which is preliminary data.</text>
</comment>
<dbReference type="EC" id="2.7.13.3" evidence="2"/>
<evidence type="ECO:0000256" key="4">
    <source>
        <dbReference type="ARBA" id="ARBA00022777"/>
    </source>
</evidence>
<evidence type="ECO:0000313" key="8">
    <source>
        <dbReference type="Proteomes" id="UP001526426"/>
    </source>
</evidence>
<feature type="domain" description="Histidine kinase" evidence="6">
    <location>
        <begin position="35"/>
        <end position="264"/>
    </location>
</feature>
<organism evidence="7 8">
    <name type="scientific">Spirulina subsalsa FACHB-351</name>
    <dbReference type="NCBI Taxonomy" id="234711"/>
    <lineage>
        <taxon>Bacteria</taxon>
        <taxon>Bacillati</taxon>
        <taxon>Cyanobacteriota</taxon>
        <taxon>Cyanophyceae</taxon>
        <taxon>Spirulinales</taxon>
        <taxon>Spirulinaceae</taxon>
        <taxon>Spirulina</taxon>
    </lineage>
</organism>
<dbReference type="Pfam" id="PF00512">
    <property type="entry name" value="HisKA"/>
    <property type="match status" value="1"/>
</dbReference>
<gene>
    <name evidence="7" type="ORF">K4A83_22415</name>
</gene>
<dbReference type="InterPro" id="IPR005467">
    <property type="entry name" value="His_kinase_dom"/>
</dbReference>
<dbReference type="Proteomes" id="UP001526426">
    <property type="component" value="Unassembled WGS sequence"/>
</dbReference>
<evidence type="ECO:0000259" key="6">
    <source>
        <dbReference type="PROSITE" id="PS50109"/>
    </source>
</evidence>
<comment type="catalytic activity">
    <reaction evidence="1">
        <text>ATP + protein L-histidine = ADP + protein N-phospho-L-histidine.</text>
        <dbReference type="EC" id="2.7.13.3"/>
    </reaction>
</comment>
<protein>
    <recommendedName>
        <fullName evidence="2">histidine kinase</fullName>
        <ecNumber evidence="2">2.7.13.3</ecNumber>
    </recommendedName>
</protein>
<proteinExistence type="predicted"/>
<dbReference type="GO" id="GO:0016301">
    <property type="term" value="F:kinase activity"/>
    <property type="evidence" value="ECO:0007669"/>
    <property type="project" value="UniProtKB-KW"/>
</dbReference>
<dbReference type="InterPro" id="IPR036097">
    <property type="entry name" value="HisK_dim/P_sf"/>
</dbReference>
<dbReference type="PANTHER" id="PTHR43711:SF1">
    <property type="entry name" value="HISTIDINE KINASE 1"/>
    <property type="match status" value="1"/>
</dbReference>
<dbReference type="CDD" id="cd00082">
    <property type="entry name" value="HisKA"/>
    <property type="match status" value="1"/>
</dbReference>
<dbReference type="InterPro" id="IPR003661">
    <property type="entry name" value="HisK_dim/P_dom"/>
</dbReference>
<dbReference type="Gene3D" id="3.30.565.10">
    <property type="entry name" value="Histidine kinase-like ATPase, C-terminal domain"/>
    <property type="match status" value="1"/>
</dbReference>
<dbReference type="InterPro" id="IPR036890">
    <property type="entry name" value="HATPase_C_sf"/>
</dbReference>
<evidence type="ECO:0000256" key="3">
    <source>
        <dbReference type="ARBA" id="ARBA00022679"/>
    </source>
</evidence>
<keyword evidence="4 7" id="KW-0418">Kinase</keyword>
<dbReference type="SUPFAM" id="SSF55874">
    <property type="entry name" value="ATPase domain of HSP90 chaperone/DNA topoisomerase II/histidine kinase"/>
    <property type="match status" value="1"/>
</dbReference>